<dbReference type="SMART" id="SM00733">
    <property type="entry name" value="Mterf"/>
    <property type="match status" value="3"/>
</dbReference>
<organism evidence="3">
    <name type="scientific">Eutreptiella gymnastica</name>
    <dbReference type="NCBI Taxonomy" id="73025"/>
    <lineage>
        <taxon>Eukaryota</taxon>
        <taxon>Discoba</taxon>
        <taxon>Euglenozoa</taxon>
        <taxon>Euglenida</taxon>
        <taxon>Spirocuta</taxon>
        <taxon>Euglenophyceae</taxon>
        <taxon>Eutreptiales</taxon>
        <taxon>Eutreptiaceae</taxon>
        <taxon>Eutreptiella</taxon>
    </lineage>
</organism>
<proteinExistence type="inferred from homology"/>
<dbReference type="InterPro" id="IPR003690">
    <property type="entry name" value="MTERF"/>
</dbReference>
<dbReference type="Gene3D" id="1.25.70.10">
    <property type="entry name" value="Transcription termination factor 3, mitochondrial"/>
    <property type="match status" value="1"/>
</dbReference>
<dbReference type="EMBL" id="HBJA01119324">
    <property type="protein sequence ID" value="CAE0829788.1"/>
    <property type="molecule type" value="Transcribed_RNA"/>
</dbReference>
<keyword evidence="2" id="KW-0809">Transit peptide</keyword>
<evidence type="ECO:0000256" key="2">
    <source>
        <dbReference type="ARBA" id="ARBA00022946"/>
    </source>
</evidence>
<gene>
    <name evidence="3" type="ORF">EGYM00163_LOCUS41066</name>
</gene>
<sequence>MENMQGKKLHILRSWGVDVTKVVNGRPQVFGLSMENMKQGTATVAYFAELEVDVVRVVNKHPQVFGYSVEKMKGTVAYLEDLGVNLAKVVNGLPQVFELRMENLVRGRLHILRSWELMWPKQ</sequence>
<comment type="similarity">
    <text evidence="1">Belongs to the mTERF family.</text>
</comment>
<accession>A0A7S4LHJ2</accession>
<dbReference type="AlphaFoldDB" id="A0A7S4LHJ2"/>
<protein>
    <submittedName>
        <fullName evidence="3">Uncharacterized protein</fullName>
    </submittedName>
</protein>
<reference evidence="3" key="1">
    <citation type="submission" date="2021-01" db="EMBL/GenBank/DDBJ databases">
        <authorList>
            <person name="Corre E."/>
            <person name="Pelletier E."/>
            <person name="Niang G."/>
            <person name="Scheremetjew M."/>
            <person name="Finn R."/>
            <person name="Kale V."/>
            <person name="Holt S."/>
            <person name="Cochrane G."/>
            <person name="Meng A."/>
            <person name="Brown T."/>
            <person name="Cohen L."/>
        </authorList>
    </citation>
    <scope>NUCLEOTIDE SEQUENCE</scope>
    <source>
        <strain evidence="3">CCMP1594</strain>
    </source>
</reference>
<evidence type="ECO:0000313" key="3">
    <source>
        <dbReference type="EMBL" id="CAE0829788.1"/>
    </source>
</evidence>
<evidence type="ECO:0000256" key="1">
    <source>
        <dbReference type="ARBA" id="ARBA00007692"/>
    </source>
</evidence>
<dbReference type="GO" id="GO:0003676">
    <property type="term" value="F:nucleic acid binding"/>
    <property type="evidence" value="ECO:0007669"/>
    <property type="project" value="InterPro"/>
</dbReference>
<dbReference type="Pfam" id="PF02536">
    <property type="entry name" value="mTERF"/>
    <property type="match status" value="1"/>
</dbReference>
<name>A0A7S4LHJ2_9EUGL</name>
<dbReference type="InterPro" id="IPR038538">
    <property type="entry name" value="MTERF_sf"/>
</dbReference>